<dbReference type="SUPFAM" id="SSF103473">
    <property type="entry name" value="MFS general substrate transporter"/>
    <property type="match status" value="1"/>
</dbReference>
<feature type="transmembrane region" description="Helical" evidence="7">
    <location>
        <begin position="297"/>
        <end position="321"/>
    </location>
</feature>
<feature type="region of interest" description="Disordered" evidence="6">
    <location>
        <begin position="1"/>
        <end position="57"/>
    </location>
</feature>
<feature type="transmembrane region" description="Helical" evidence="7">
    <location>
        <begin position="381"/>
        <end position="402"/>
    </location>
</feature>
<feature type="transmembrane region" description="Helical" evidence="7">
    <location>
        <begin position="69"/>
        <end position="87"/>
    </location>
</feature>
<feature type="transmembrane region" description="Helical" evidence="7">
    <location>
        <begin position="226"/>
        <end position="246"/>
    </location>
</feature>
<dbReference type="PROSITE" id="PS50850">
    <property type="entry name" value="MFS"/>
    <property type="match status" value="1"/>
</dbReference>
<comment type="caution">
    <text evidence="9">The sequence shown here is derived from an EMBL/GenBank/DDBJ whole genome shotgun (WGS) entry which is preliminary data.</text>
</comment>
<dbReference type="PANTHER" id="PTHR23502:SF68">
    <property type="entry name" value="MULTIDRUG TRANSPORTER, PUTATIVE (AFU_ORTHOLOGUE AFUA_3G01120)-RELATED"/>
    <property type="match status" value="1"/>
</dbReference>
<keyword evidence="3 7" id="KW-0812">Transmembrane</keyword>
<accession>A0ABR0SV59</accession>
<keyword evidence="4 7" id="KW-1133">Transmembrane helix</keyword>
<dbReference type="InterPro" id="IPR036259">
    <property type="entry name" value="MFS_trans_sf"/>
</dbReference>
<feature type="compositionally biased region" description="Basic and acidic residues" evidence="6">
    <location>
        <begin position="18"/>
        <end position="29"/>
    </location>
</feature>
<evidence type="ECO:0000313" key="9">
    <source>
        <dbReference type="EMBL" id="KAK5996085.1"/>
    </source>
</evidence>
<dbReference type="Gene3D" id="1.20.1250.20">
    <property type="entry name" value="MFS general substrate transporter like domains"/>
    <property type="match status" value="1"/>
</dbReference>
<feature type="transmembrane region" description="Helical" evidence="7">
    <location>
        <begin position="408"/>
        <end position="435"/>
    </location>
</feature>
<evidence type="ECO:0000256" key="6">
    <source>
        <dbReference type="SAM" id="MobiDB-lite"/>
    </source>
</evidence>
<evidence type="ECO:0000313" key="10">
    <source>
        <dbReference type="Proteomes" id="UP001338125"/>
    </source>
</evidence>
<keyword evidence="10" id="KW-1185">Reference proteome</keyword>
<dbReference type="Proteomes" id="UP001338125">
    <property type="component" value="Unassembled WGS sequence"/>
</dbReference>
<evidence type="ECO:0000256" key="7">
    <source>
        <dbReference type="SAM" id="Phobius"/>
    </source>
</evidence>
<feature type="transmembrane region" description="Helical" evidence="7">
    <location>
        <begin position="341"/>
        <end position="360"/>
    </location>
</feature>
<organism evidence="9 10">
    <name type="scientific">Cladobotryum mycophilum</name>
    <dbReference type="NCBI Taxonomy" id="491253"/>
    <lineage>
        <taxon>Eukaryota</taxon>
        <taxon>Fungi</taxon>
        <taxon>Dikarya</taxon>
        <taxon>Ascomycota</taxon>
        <taxon>Pezizomycotina</taxon>
        <taxon>Sordariomycetes</taxon>
        <taxon>Hypocreomycetidae</taxon>
        <taxon>Hypocreales</taxon>
        <taxon>Hypocreaceae</taxon>
        <taxon>Cladobotryum</taxon>
    </lineage>
</organism>
<comment type="subcellular location">
    <subcellularLocation>
        <location evidence="1">Membrane</location>
        <topology evidence="1">Multi-pass membrane protein</topology>
    </subcellularLocation>
</comment>
<gene>
    <name evidence="9" type="ORF">PT974_04512</name>
</gene>
<feature type="transmembrane region" description="Helical" evidence="7">
    <location>
        <begin position="107"/>
        <end position="125"/>
    </location>
</feature>
<evidence type="ECO:0000256" key="4">
    <source>
        <dbReference type="ARBA" id="ARBA00022989"/>
    </source>
</evidence>
<reference evidence="9 10" key="1">
    <citation type="submission" date="2024-01" db="EMBL/GenBank/DDBJ databases">
        <title>Complete genome of Cladobotryum mycophilum ATHUM6906.</title>
        <authorList>
            <person name="Christinaki A.C."/>
            <person name="Myridakis A.I."/>
            <person name="Kouvelis V.N."/>
        </authorList>
    </citation>
    <scope>NUCLEOTIDE SEQUENCE [LARGE SCALE GENOMIC DNA]</scope>
    <source>
        <strain evidence="9 10">ATHUM6906</strain>
    </source>
</reference>
<feature type="domain" description="Major facilitator superfamily (MFS) profile" evidence="8">
    <location>
        <begin position="71"/>
        <end position="503"/>
    </location>
</feature>
<feature type="transmembrane region" description="Helical" evidence="7">
    <location>
        <begin position="442"/>
        <end position="464"/>
    </location>
</feature>
<comment type="similarity">
    <text evidence="2">Belongs to the major facilitator superfamily.</text>
</comment>
<evidence type="ECO:0000259" key="8">
    <source>
        <dbReference type="PROSITE" id="PS50850"/>
    </source>
</evidence>
<evidence type="ECO:0000256" key="3">
    <source>
        <dbReference type="ARBA" id="ARBA00022692"/>
    </source>
</evidence>
<keyword evidence="5 7" id="KW-0472">Membrane</keyword>
<sequence>MAAADSFQKDVLPPQIDDPVHRMDGKDEEAVSMSKAESANLEQDDPNAVNWDGPNDPENPLNWAPKKKWANIIALSVMTILVPLGSSMFAPGVPKIMAQFHSTDPNLATFVVSVYILGFAFGPLLAAPMSEIFGRAICYNVANLLFIVFTVAAALSKNMAMLIVFRFLMGFAGSTPITNGSGTISDMFPIQERGKAMSVWAIGPMLGPCIGPVAGGFVVQDIGWRWVFWIIAIAAGVVSVACFFFVTETHHPTLLRARVRRLKNETGNQELYCALDDQNLTSKLRVQMAIIRPIKMLFTLPPILIMSLYIAVAYGILYLLFSTFSFVYPQQYGFSSSIVGLAYIPTGLGMLVGISIFGTMTDRIIRDKLAKGETPVPEDRLPPLMVILSGLAIPAALFWYGWTTKANVHWIAPMIAVAVFSFGLIGVMMCVQVYLVDSYIQYAASVVAAITVLRSLVGALLPLAGLSLYESIGLGWGNSLLGFIALALIPVPLLFRKFGPGIRARFPGNL</sequence>
<protein>
    <submittedName>
        <fullName evidence="9">Efflux pump radE</fullName>
    </submittedName>
</protein>
<dbReference type="InterPro" id="IPR011701">
    <property type="entry name" value="MFS"/>
</dbReference>
<name>A0ABR0SV59_9HYPO</name>
<evidence type="ECO:0000256" key="1">
    <source>
        <dbReference type="ARBA" id="ARBA00004141"/>
    </source>
</evidence>
<feature type="transmembrane region" description="Helical" evidence="7">
    <location>
        <begin position="476"/>
        <end position="495"/>
    </location>
</feature>
<feature type="transmembrane region" description="Helical" evidence="7">
    <location>
        <begin position="199"/>
        <end position="220"/>
    </location>
</feature>
<evidence type="ECO:0000256" key="2">
    <source>
        <dbReference type="ARBA" id="ARBA00008335"/>
    </source>
</evidence>
<evidence type="ECO:0000256" key="5">
    <source>
        <dbReference type="ARBA" id="ARBA00023136"/>
    </source>
</evidence>
<dbReference type="PANTHER" id="PTHR23502">
    <property type="entry name" value="MAJOR FACILITATOR SUPERFAMILY"/>
    <property type="match status" value="1"/>
</dbReference>
<dbReference type="CDD" id="cd17323">
    <property type="entry name" value="MFS_Tpo1_MDR_like"/>
    <property type="match status" value="1"/>
</dbReference>
<feature type="transmembrane region" description="Helical" evidence="7">
    <location>
        <begin position="137"/>
        <end position="155"/>
    </location>
</feature>
<dbReference type="InterPro" id="IPR020846">
    <property type="entry name" value="MFS_dom"/>
</dbReference>
<proteinExistence type="inferred from homology"/>
<dbReference type="EMBL" id="JAVFKD010000004">
    <property type="protein sequence ID" value="KAK5996085.1"/>
    <property type="molecule type" value="Genomic_DNA"/>
</dbReference>
<feature type="transmembrane region" description="Helical" evidence="7">
    <location>
        <begin position="161"/>
        <end position="178"/>
    </location>
</feature>
<dbReference type="Pfam" id="PF07690">
    <property type="entry name" value="MFS_1"/>
    <property type="match status" value="1"/>
</dbReference>